<comment type="caution">
    <text evidence="4">The sequence shown here is derived from an EMBL/GenBank/DDBJ whole genome shotgun (WGS) entry which is preliminary data.</text>
</comment>
<keyword evidence="2" id="KW-0812">Transmembrane</keyword>
<feature type="compositionally biased region" description="Basic and acidic residues" evidence="1">
    <location>
        <begin position="1"/>
        <end position="16"/>
    </location>
</feature>
<evidence type="ECO:0000256" key="2">
    <source>
        <dbReference type="SAM" id="Phobius"/>
    </source>
</evidence>
<organism evidence="4 5">
    <name type="scientific">Paludifilum halophilum</name>
    <dbReference type="NCBI Taxonomy" id="1642702"/>
    <lineage>
        <taxon>Bacteria</taxon>
        <taxon>Bacillati</taxon>
        <taxon>Bacillota</taxon>
        <taxon>Bacilli</taxon>
        <taxon>Bacillales</taxon>
        <taxon>Thermoactinomycetaceae</taxon>
        <taxon>Paludifilum</taxon>
    </lineage>
</organism>
<dbReference type="GO" id="GO:0004175">
    <property type="term" value="F:endopeptidase activity"/>
    <property type="evidence" value="ECO:0007669"/>
    <property type="project" value="UniProtKB-ARBA"/>
</dbReference>
<dbReference type="AlphaFoldDB" id="A0A235BBU0"/>
<evidence type="ECO:0000259" key="3">
    <source>
        <dbReference type="Pfam" id="PF02517"/>
    </source>
</evidence>
<feature type="domain" description="CAAX prenyl protease 2/Lysostaphin resistance protein A-like" evidence="3">
    <location>
        <begin position="106"/>
        <end position="189"/>
    </location>
</feature>
<feature type="transmembrane region" description="Helical" evidence="2">
    <location>
        <begin position="128"/>
        <end position="146"/>
    </location>
</feature>
<protein>
    <recommendedName>
        <fullName evidence="3">CAAX prenyl protease 2/Lysostaphin resistance protein A-like domain-containing protein</fullName>
    </recommendedName>
</protein>
<sequence>MEDQKGFKAESGESRADGNSPEWDQRLLLWNLYLTQGILLVLGFGLLWMQGRLQIDLFGFGPWHGWWLGVGVGLAVVGVEWLLSRVVPAEWLDDGGINRLLFNRLSLPHIFGISALAAVAEEVLFRGALQHGLGVVGATLLFAAIHFRYWKKWMLMTMLVAVSLLLGGMVEVTGVLAPAISCHFTVDFVMGMMIRKGRMV</sequence>
<dbReference type="EMBL" id="NOWF01000001">
    <property type="protein sequence ID" value="OYD09746.1"/>
    <property type="molecule type" value="Genomic_DNA"/>
</dbReference>
<evidence type="ECO:0000256" key="1">
    <source>
        <dbReference type="SAM" id="MobiDB-lite"/>
    </source>
</evidence>
<gene>
    <name evidence="4" type="ORF">CHM34_01765</name>
</gene>
<reference evidence="4 5" key="1">
    <citation type="submission" date="2017-07" db="EMBL/GenBank/DDBJ databases">
        <title>The genome sequence of Paludifilum halophilum highlights mechanisms for microbial adaptation to high salt environemnts.</title>
        <authorList>
            <person name="Belbahri L."/>
        </authorList>
    </citation>
    <scope>NUCLEOTIDE SEQUENCE [LARGE SCALE GENOMIC DNA]</scope>
    <source>
        <strain evidence="4 5">DSM 102817</strain>
    </source>
</reference>
<keyword evidence="2" id="KW-0472">Membrane</keyword>
<dbReference type="GO" id="GO:0080120">
    <property type="term" value="P:CAAX-box protein maturation"/>
    <property type="evidence" value="ECO:0007669"/>
    <property type="project" value="UniProtKB-ARBA"/>
</dbReference>
<dbReference type="Pfam" id="PF02517">
    <property type="entry name" value="Rce1-like"/>
    <property type="match status" value="1"/>
</dbReference>
<feature type="transmembrane region" description="Helical" evidence="2">
    <location>
        <begin position="153"/>
        <end position="170"/>
    </location>
</feature>
<accession>A0A235BBU0</accession>
<evidence type="ECO:0000313" key="4">
    <source>
        <dbReference type="EMBL" id="OYD09746.1"/>
    </source>
</evidence>
<feature type="transmembrane region" description="Helical" evidence="2">
    <location>
        <begin position="27"/>
        <end position="48"/>
    </location>
</feature>
<evidence type="ECO:0000313" key="5">
    <source>
        <dbReference type="Proteomes" id="UP000215459"/>
    </source>
</evidence>
<dbReference type="InterPro" id="IPR003675">
    <property type="entry name" value="Rce1/LyrA-like_dom"/>
</dbReference>
<feature type="region of interest" description="Disordered" evidence="1">
    <location>
        <begin position="1"/>
        <end position="20"/>
    </location>
</feature>
<feature type="transmembrane region" description="Helical" evidence="2">
    <location>
        <begin position="60"/>
        <end position="83"/>
    </location>
</feature>
<dbReference type="OrthoDB" id="1523022at2"/>
<dbReference type="RefSeq" id="WP_094262847.1">
    <property type="nucleotide sequence ID" value="NZ_NOWF01000001.1"/>
</dbReference>
<name>A0A235BBU0_9BACL</name>
<keyword evidence="5" id="KW-1185">Reference proteome</keyword>
<keyword evidence="2" id="KW-1133">Transmembrane helix</keyword>
<dbReference type="Proteomes" id="UP000215459">
    <property type="component" value="Unassembled WGS sequence"/>
</dbReference>
<proteinExistence type="predicted"/>